<comment type="caution">
    <text evidence="5">The sequence shown here is derived from an EMBL/GenBank/DDBJ whole genome shotgun (WGS) entry which is preliminary data.</text>
</comment>
<dbReference type="Proteomes" id="UP000247498">
    <property type="component" value="Unassembled WGS sequence"/>
</dbReference>
<comment type="subcellular location">
    <subcellularLocation>
        <location evidence="1">Nucleus</location>
    </subcellularLocation>
</comment>
<dbReference type="PANTHER" id="PTHR10252:SF54">
    <property type="entry name" value="CHROMATIN ACCESSIBILITY COMPLEX PROTEIN 1"/>
    <property type="match status" value="1"/>
</dbReference>
<feature type="domain" description="Transcription factor CBF/NF-Y/archaeal histone" evidence="4">
    <location>
        <begin position="35"/>
        <end position="97"/>
    </location>
</feature>
<gene>
    <name evidence="5" type="ORF">Rsub_00351</name>
</gene>
<dbReference type="GO" id="GO:0000976">
    <property type="term" value="F:transcription cis-regulatory region binding"/>
    <property type="evidence" value="ECO:0007669"/>
    <property type="project" value="TreeGrafter"/>
</dbReference>
<keyword evidence="6" id="KW-1185">Reference proteome</keyword>
<dbReference type="InterPro" id="IPR003958">
    <property type="entry name" value="CBFA_NFYB_domain"/>
</dbReference>
<evidence type="ECO:0000259" key="4">
    <source>
        <dbReference type="Pfam" id="PF00808"/>
    </source>
</evidence>
<dbReference type="GO" id="GO:0006355">
    <property type="term" value="P:regulation of DNA-templated transcription"/>
    <property type="evidence" value="ECO:0007669"/>
    <property type="project" value="TreeGrafter"/>
</dbReference>
<dbReference type="SUPFAM" id="SSF47113">
    <property type="entry name" value="Histone-fold"/>
    <property type="match status" value="1"/>
</dbReference>
<evidence type="ECO:0000256" key="3">
    <source>
        <dbReference type="SAM" id="MobiDB-lite"/>
    </source>
</evidence>
<dbReference type="GO" id="GO:0046982">
    <property type="term" value="F:protein heterodimerization activity"/>
    <property type="evidence" value="ECO:0007669"/>
    <property type="project" value="InterPro"/>
</dbReference>
<reference evidence="5 6" key="1">
    <citation type="journal article" date="2018" name="Sci. Rep.">
        <title>Raphidocelis subcapitata (=Pseudokirchneriella subcapitata) provides an insight into genome evolution and environmental adaptations in the Sphaeropleales.</title>
        <authorList>
            <person name="Suzuki S."/>
            <person name="Yamaguchi H."/>
            <person name="Nakajima N."/>
            <person name="Kawachi M."/>
        </authorList>
    </citation>
    <scope>NUCLEOTIDE SEQUENCE [LARGE SCALE GENOMIC DNA]</scope>
    <source>
        <strain evidence="5 6">NIES-35</strain>
    </source>
</reference>
<dbReference type="InterPro" id="IPR009072">
    <property type="entry name" value="Histone-fold"/>
</dbReference>
<evidence type="ECO:0000256" key="2">
    <source>
        <dbReference type="ARBA" id="ARBA00023242"/>
    </source>
</evidence>
<dbReference type="EMBL" id="BDRX01000001">
    <property type="protein sequence ID" value="GBF87640.1"/>
    <property type="molecule type" value="Genomic_DNA"/>
</dbReference>
<accession>A0A2V0NQ50</accession>
<proteinExistence type="predicted"/>
<evidence type="ECO:0000313" key="6">
    <source>
        <dbReference type="Proteomes" id="UP000247498"/>
    </source>
</evidence>
<dbReference type="OrthoDB" id="1272441at2759"/>
<keyword evidence="2" id="KW-0539">Nucleus</keyword>
<dbReference type="Gene3D" id="1.10.20.10">
    <property type="entry name" value="Histone, subunit A"/>
    <property type="match status" value="1"/>
</dbReference>
<evidence type="ECO:0000256" key="1">
    <source>
        <dbReference type="ARBA" id="ARBA00004123"/>
    </source>
</evidence>
<organism evidence="5 6">
    <name type="scientific">Raphidocelis subcapitata</name>
    <dbReference type="NCBI Taxonomy" id="307507"/>
    <lineage>
        <taxon>Eukaryota</taxon>
        <taxon>Viridiplantae</taxon>
        <taxon>Chlorophyta</taxon>
        <taxon>core chlorophytes</taxon>
        <taxon>Chlorophyceae</taxon>
        <taxon>CS clade</taxon>
        <taxon>Sphaeropleales</taxon>
        <taxon>Selenastraceae</taxon>
        <taxon>Raphidocelis</taxon>
    </lineage>
</organism>
<dbReference type="GO" id="GO:0005634">
    <property type="term" value="C:nucleus"/>
    <property type="evidence" value="ECO:0007669"/>
    <property type="project" value="UniProtKB-SubCell"/>
</dbReference>
<protein>
    <recommendedName>
        <fullName evidence="4">Transcription factor CBF/NF-Y/archaeal histone domain-containing protein</fullName>
    </recommendedName>
</protein>
<feature type="region of interest" description="Disordered" evidence="3">
    <location>
        <begin position="1"/>
        <end position="29"/>
    </location>
</feature>
<sequence>MAAEPQLEVAVDDEHAEPEVASPSGGKDKESGLVLPLARVKKLIKSEPDVKVVSSEAIFLIGRAVELILDEMVARAHASMSRDARKALLYKDIANAVQGWEALDILGDAVPQKVLASTLMQQQKDKERQK</sequence>
<name>A0A2V0NQ50_9CHLO</name>
<evidence type="ECO:0000313" key="5">
    <source>
        <dbReference type="EMBL" id="GBF87640.1"/>
    </source>
</evidence>
<dbReference type="Pfam" id="PF00808">
    <property type="entry name" value="CBFD_NFYB_HMF"/>
    <property type="match status" value="1"/>
</dbReference>
<dbReference type="InterPro" id="IPR050568">
    <property type="entry name" value="Transcr_DNA_Rep_Reg"/>
</dbReference>
<dbReference type="AlphaFoldDB" id="A0A2V0NQ50"/>
<dbReference type="InParanoid" id="A0A2V0NQ50"/>
<dbReference type="PANTHER" id="PTHR10252">
    <property type="entry name" value="HISTONE-LIKE TRANSCRIPTION FACTOR CCAAT-RELATED"/>
    <property type="match status" value="1"/>
</dbReference>
<dbReference type="STRING" id="307507.A0A2V0NQ50"/>